<reference evidence="1 2" key="2">
    <citation type="journal article" date="2022" name="Mol. Ecol. Resour.">
        <title>The genomes of chicory, endive, great burdock and yacon provide insights into Asteraceae paleo-polyploidization history and plant inulin production.</title>
        <authorList>
            <person name="Fan W."/>
            <person name="Wang S."/>
            <person name="Wang H."/>
            <person name="Wang A."/>
            <person name="Jiang F."/>
            <person name="Liu H."/>
            <person name="Zhao H."/>
            <person name="Xu D."/>
            <person name="Zhang Y."/>
        </authorList>
    </citation>
    <scope>NUCLEOTIDE SEQUENCE [LARGE SCALE GENOMIC DNA]</scope>
    <source>
        <strain evidence="2">cv. Yunnan</strain>
        <tissue evidence="1">Leaves</tissue>
    </source>
</reference>
<dbReference type="Proteomes" id="UP001056120">
    <property type="component" value="Linkage Group LG01"/>
</dbReference>
<evidence type="ECO:0000313" key="1">
    <source>
        <dbReference type="EMBL" id="KAI3826373.1"/>
    </source>
</evidence>
<keyword evidence="2" id="KW-1185">Reference proteome</keyword>
<protein>
    <submittedName>
        <fullName evidence="1">Uncharacterized protein</fullName>
    </submittedName>
</protein>
<reference evidence="2" key="1">
    <citation type="journal article" date="2022" name="Mol. Ecol. Resour.">
        <title>The genomes of chicory, endive, great burdock and yacon provide insights into Asteraceae palaeo-polyploidization history and plant inulin production.</title>
        <authorList>
            <person name="Fan W."/>
            <person name="Wang S."/>
            <person name="Wang H."/>
            <person name="Wang A."/>
            <person name="Jiang F."/>
            <person name="Liu H."/>
            <person name="Zhao H."/>
            <person name="Xu D."/>
            <person name="Zhang Y."/>
        </authorList>
    </citation>
    <scope>NUCLEOTIDE SEQUENCE [LARGE SCALE GENOMIC DNA]</scope>
    <source>
        <strain evidence="2">cv. Yunnan</strain>
    </source>
</reference>
<gene>
    <name evidence="1" type="ORF">L1987_00420</name>
</gene>
<sequence length="81" mass="9008">MILTSPIKNHLLINPKADASNPLLFFFKIYDSISDVQVFRFQISVLTISDVPLSDGSIKVSLASHICILTLYVQSFEAGHQ</sequence>
<name>A0ACB9K299_9ASTR</name>
<accession>A0ACB9K299</accession>
<evidence type="ECO:0000313" key="2">
    <source>
        <dbReference type="Proteomes" id="UP001056120"/>
    </source>
</evidence>
<comment type="caution">
    <text evidence="1">The sequence shown here is derived from an EMBL/GenBank/DDBJ whole genome shotgun (WGS) entry which is preliminary data.</text>
</comment>
<organism evidence="1 2">
    <name type="scientific">Smallanthus sonchifolius</name>
    <dbReference type="NCBI Taxonomy" id="185202"/>
    <lineage>
        <taxon>Eukaryota</taxon>
        <taxon>Viridiplantae</taxon>
        <taxon>Streptophyta</taxon>
        <taxon>Embryophyta</taxon>
        <taxon>Tracheophyta</taxon>
        <taxon>Spermatophyta</taxon>
        <taxon>Magnoliopsida</taxon>
        <taxon>eudicotyledons</taxon>
        <taxon>Gunneridae</taxon>
        <taxon>Pentapetalae</taxon>
        <taxon>asterids</taxon>
        <taxon>campanulids</taxon>
        <taxon>Asterales</taxon>
        <taxon>Asteraceae</taxon>
        <taxon>Asteroideae</taxon>
        <taxon>Heliantheae alliance</taxon>
        <taxon>Millerieae</taxon>
        <taxon>Smallanthus</taxon>
    </lineage>
</organism>
<dbReference type="EMBL" id="CM042018">
    <property type="protein sequence ID" value="KAI3826373.1"/>
    <property type="molecule type" value="Genomic_DNA"/>
</dbReference>
<proteinExistence type="predicted"/>